<evidence type="ECO:0000256" key="4">
    <source>
        <dbReference type="ARBA" id="ARBA00023125"/>
    </source>
</evidence>
<feature type="domain" description="RNA polymerase sigma-70 region 2" evidence="6">
    <location>
        <begin position="58"/>
        <end position="127"/>
    </location>
</feature>
<dbReference type="Gene3D" id="1.10.1740.10">
    <property type="match status" value="1"/>
</dbReference>
<evidence type="ECO:0000259" key="7">
    <source>
        <dbReference type="Pfam" id="PF08281"/>
    </source>
</evidence>
<dbReference type="GO" id="GO:0006352">
    <property type="term" value="P:DNA-templated transcription initiation"/>
    <property type="evidence" value="ECO:0007669"/>
    <property type="project" value="InterPro"/>
</dbReference>
<keyword evidence="3" id="KW-0731">Sigma factor</keyword>
<dbReference type="InterPro" id="IPR013249">
    <property type="entry name" value="RNA_pol_sigma70_r4_t2"/>
</dbReference>
<proteinExistence type="inferred from homology"/>
<keyword evidence="5" id="KW-0804">Transcription</keyword>
<accession>A0A0R1WN03</accession>
<dbReference type="PATRIC" id="fig|1423779.3.peg.1185"/>
<protein>
    <submittedName>
        <fullName evidence="8">RNA polymerase sigma factor, sigma-70 family</fullName>
    </submittedName>
</protein>
<evidence type="ECO:0000313" key="9">
    <source>
        <dbReference type="Proteomes" id="UP000050973"/>
    </source>
</evidence>
<evidence type="ECO:0000256" key="1">
    <source>
        <dbReference type="ARBA" id="ARBA00010641"/>
    </source>
</evidence>
<dbReference type="Pfam" id="PF08281">
    <property type="entry name" value="Sigma70_r4_2"/>
    <property type="match status" value="1"/>
</dbReference>
<dbReference type="SUPFAM" id="SSF88659">
    <property type="entry name" value="Sigma3 and sigma4 domains of RNA polymerase sigma factors"/>
    <property type="match status" value="1"/>
</dbReference>
<dbReference type="SUPFAM" id="SSF88946">
    <property type="entry name" value="Sigma2 domain of RNA polymerase sigma factors"/>
    <property type="match status" value="1"/>
</dbReference>
<dbReference type="InterPro" id="IPR036388">
    <property type="entry name" value="WH-like_DNA-bd_sf"/>
</dbReference>
<dbReference type="Pfam" id="PF04542">
    <property type="entry name" value="Sigma70_r2"/>
    <property type="match status" value="1"/>
</dbReference>
<dbReference type="InterPro" id="IPR013324">
    <property type="entry name" value="RNA_pol_sigma_r3/r4-like"/>
</dbReference>
<dbReference type="AlphaFoldDB" id="A0A0R1WN03"/>
<comment type="caution">
    <text evidence="8">The sequence shown here is derived from an EMBL/GenBank/DDBJ whole genome shotgun (WGS) entry which is preliminary data.</text>
</comment>
<dbReference type="InterPro" id="IPR014284">
    <property type="entry name" value="RNA_pol_sigma-70_dom"/>
</dbReference>
<evidence type="ECO:0000313" key="8">
    <source>
        <dbReference type="EMBL" id="KRM16454.1"/>
    </source>
</evidence>
<feature type="domain" description="RNA polymerase sigma factor 70 region 4 type 2" evidence="7">
    <location>
        <begin position="165"/>
        <end position="215"/>
    </location>
</feature>
<name>A0A0R1WN03_9LACO</name>
<dbReference type="Gene3D" id="1.10.10.10">
    <property type="entry name" value="Winged helix-like DNA-binding domain superfamily/Winged helix DNA-binding domain"/>
    <property type="match status" value="1"/>
</dbReference>
<evidence type="ECO:0000256" key="3">
    <source>
        <dbReference type="ARBA" id="ARBA00023082"/>
    </source>
</evidence>
<dbReference type="InterPro" id="IPR007627">
    <property type="entry name" value="RNA_pol_sigma70_r2"/>
</dbReference>
<keyword evidence="4" id="KW-0238">DNA-binding</keyword>
<dbReference type="InterPro" id="IPR013325">
    <property type="entry name" value="RNA_pol_sigma_r2"/>
</dbReference>
<evidence type="ECO:0000256" key="5">
    <source>
        <dbReference type="ARBA" id="ARBA00023163"/>
    </source>
</evidence>
<evidence type="ECO:0000259" key="6">
    <source>
        <dbReference type="Pfam" id="PF04542"/>
    </source>
</evidence>
<sequence>MSYAPDHGEGKYHGGGINKIKEIKNRDESIANIREFLLMRLKQGPRGRDGGNGKQEEIFQRYRPLIIRLWRRYYVAGLEFADWEQEARMVIVRVLEVYQGSEDGEQFSGFLKQSLVNRILDLYRARKAHKRIPAGEIGALTPEAEEMLQDQPWRQPEELVHGRFCLRQLIAACSPFERQVLLSFNQGYSIDEVAERLQCTKRQVQSAMGRSRRKMMKIIQS</sequence>
<organism evidence="8 9">
    <name type="scientific">Limosilactobacillus oris DSM 4864</name>
    <dbReference type="NCBI Taxonomy" id="1423779"/>
    <lineage>
        <taxon>Bacteria</taxon>
        <taxon>Bacillati</taxon>
        <taxon>Bacillota</taxon>
        <taxon>Bacilli</taxon>
        <taxon>Lactobacillales</taxon>
        <taxon>Lactobacillaceae</taxon>
        <taxon>Limosilactobacillus</taxon>
    </lineage>
</organism>
<dbReference type="EMBL" id="AZGE01000003">
    <property type="protein sequence ID" value="KRM16454.1"/>
    <property type="molecule type" value="Genomic_DNA"/>
</dbReference>
<dbReference type="Proteomes" id="UP000050973">
    <property type="component" value="Unassembled WGS sequence"/>
</dbReference>
<dbReference type="InterPro" id="IPR039425">
    <property type="entry name" value="RNA_pol_sigma-70-like"/>
</dbReference>
<comment type="similarity">
    <text evidence="1">Belongs to the sigma-70 factor family. ECF subfamily.</text>
</comment>
<evidence type="ECO:0000256" key="2">
    <source>
        <dbReference type="ARBA" id="ARBA00023015"/>
    </source>
</evidence>
<gene>
    <name evidence="8" type="ORF">FC49_GL001152</name>
</gene>
<dbReference type="GO" id="GO:0016987">
    <property type="term" value="F:sigma factor activity"/>
    <property type="evidence" value="ECO:0007669"/>
    <property type="project" value="UniProtKB-KW"/>
</dbReference>
<dbReference type="PANTHER" id="PTHR43133:SF8">
    <property type="entry name" value="RNA POLYMERASE SIGMA FACTOR HI_1459-RELATED"/>
    <property type="match status" value="1"/>
</dbReference>
<dbReference type="PANTHER" id="PTHR43133">
    <property type="entry name" value="RNA POLYMERASE ECF-TYPE SIGMA FACTO"/>
    <property type="match status" value="1"/>
</dbReference>
<keyword evidence="2" id="KW-0805">Transcription regulation</keyword>
<reference evidence="8 9" key="1">
    <citation type="journal article" date="2015" name="Genome Announc.">
        <title>Expanding the biotechnology potential of lactobacilli through comparative genomics of 213 strains and associated genera.</title>
        <authorList>
            <person name="Sun Z."/>
            <person name="Harris H.M."/>
            <person name="McCann A."/>
            <person name="Guo C."/>
            <person name="Argimon S."/>
            <person name="Zhang W."/>
            <person name="Yang X."/>
            <person name="Jeffery I.B."/>
            <person name="Cooney J.C."/>
            <person name="Kagawa T.F."/>
            <person name="Liu W."/>
            <person name="Song Y."/>
            <person name="Salvetti E."/>
            <person name="Wrobel A."/>
            <person name="Rasinkangas P."/>
            <person name="Parkhill J."/>
            <person name="Rea M.C."/>
            <person name="O'Sullivan O."/>
            <person name="Ritari J."/>
            <person name="Douillard F.P."/>
            <person name="Paul Ross R."/>
            <person name="Yang R."/>
            <person name="Briner A.E."/>
            <person name="Felis G.E."/>
            <person name="de Vos W.M."/>
            <person name="Barrangou R."/>
            <person name="Klaenhammer T.R."/>
            <person name="Caufield P.W."/>
            <person name="Cui Y."/>
            <person name="Zhang H."/>
            <person name="O'Toole P.W."/>
        </authorList>
    </citation>
    <scope>NUCLEOTIDE SEQUENCE [LARGE SCALE GENOMIC DNA]</scope>
    <source>
        <strain evidence="8 9">DSM 4864</strain>
    </source>
</reference>
<dbReference type="NCBIfam" id="TIGR02937">
    <property type="entry name" value="sigma70-ECF"/>
    <property type="match status" value="1"/>
</dbReference>
<dbReference type="GO" id="GO:0003677">
    <property type="term" value="F:DNA binding"/>
    <property type="evidence" value="ECO:0007669"/>
    <property type="project" value="UniProtKB-KW"/>
</dbReference>